<dbReference type="InterPro" id="IPR011527">
    <property type="entry name" value="ABC1_TM_dom"/>
</dbReference>
<dbReference type="GO" id="GO:0016887">
    <property type="term" value="F:ATP hydrolysis activity"/>
    <property type="evidence" value="ECO:0007669"/>
    <property type="project" value="InterPro"/>
</dbReference>
<dbReference type="SMART" id="SM00382">
    <property type="entry name" value="AAA"/>
    <property type="match status" value="1"/>
</dbReference>
<gene>
    <name evidence="10" type="ORF">E4U01_01775</name>
</gene>
<dbReference type="EMBL" id="SPQA01000004">
    <property type="protein sequence ID" value="TFU31489.1"/>
    <property type="molecule type" value="Genomic_DNA"/>
</dbReference>
<dbReference type="AlphaFoldDB" id="A0A4Y9FTC9"/>
<comment type="caution">
    <text evidence="10">The sequence shown here is derived from an EMBL/GenBank/DDBJ whole genome shotgun (WGS) entry which is preliminary data.</text>
</comment>
<dbReference type="PROSITE" id="PS50929">
    <property type="entry name" value="ABC_TM1F"/>
    <property type="match status" value="1"/>
</dbReference>
<evidence type="ECO:0000256" key="4">
    <source>
        <dbReference type="ARBA" id="ARBA00022840"/>
    </source>
</evidence>
<feature type="transmembrane region" description="Helical" evidence="7">
    <location>
        <begin position="25"/>
        <end position="44"/>
    </location>
</feature>
<dbReference type="Gene3D" id="3.40.50.300">
    <property type="entry name" value="P-loop containing nucleotide triphosphate hydrolases"/>
    <property type="match status" value="1"/>
</dbReference>
<dbReference type="GO" id="GO:0140359">
    <property type="term" value="F:ABC-type transporter activity"/>
    <property type="evidence" value="ECO:0007669"/>
    <property type="project" value="InterPro"/>
</dbReference>
<evidence type="ECO:0000256" key="5">
    <source>
        <dbReference type="ARBA" id="ARBA00022989"/>
    </source>
</evidence>
<keyword evidence="4 10" id="KW-0067">ATP-binding</keyword>
<feature type="domain" description="ABC transmembrane type-1" evidence="9">
    <location>
        <begin position="27"/>
        <end position="306"/>
    </location>
</feature>
<dbReference type="GO" id="GO:0005524">
    <property type="term" value="F:ATP binding"/>
    <property type="evidence" value="ECO:0007669"/>
    <property type="project" value="UniProtKB-KW"/>
</dbReference>
<dbReference type="GO" id="GO:0005886">
    <property type="term" value="C:plasma membrane"/>
    <property type="evidence" value="ECO:0007669"/>
    <property type="project" value="UniProtKB-SubCell"/>
</dbReference>
<evidence type="ECO:0000256" key="3">
    <source>
        <dbReference type="ARBA" id="ARBA00022741"/>
    </source>
</evidence>
<evidence type="ECO:0000256" key="6">
    <source>
        <dbReference type="ARBA" id="ARBA00023136"/>
    </source>
</evidence>
<evidence type="ECO:0000259" key="8">
    <source>
        <dbReference type="PROSITE" id="PS50893"/>
    </source>
</evidence>
<evidence type="ECO:0000256" key="7">
    <source>
        <dbReference type="SAM" id="Phobius"/>
    </source>
</evidence>
<keyword evidence="2 7" id="KW-0812">Transmembrane</keyword>
<keyword evidence="5 7" id="KW-1133">Transmembrane helix</keyword>
<reference evidence="10 11" key="1">
    <citation type="submission" date="2019-03" db="EMBL/GenBank/DDBJ databases">
        <title>Diversity of the mouse oral microbiome.</title>
        <authorList>
            <person name="Joseph S."/>
            <person name="Aduse-Opoku J."/>
            <person name="Curtis M."/>
            <person name="Wade W."/>
            <person name="Hashim A."/>
        </authorList>
    </citation>
    <scope>NUCLEOTIDE SEQUENCE [LARGE SCALE GENOMIC DNA]</scope>
    <source>
        <strain evidence="10 11">HT4</strain>
    </source>
</reference>
<organism evidence="10 11">
    <name type="scientific">Streptococcus acidominimus</name>
    <dbReference type="NCBI Taxonomy" id="1326"/>
    <lineage>
        <taxon>Bacteria</taxon>
        <taxon>Bacillati</taxon>
        <taxon>Bacillota</taxon>
        <taxon>Bacilli</taxon>
        <taxon>Lactobacillales</taxon>
        <taxon>Streptococcaceae</taxon>
        <taxon>Streptococcus</taxon>
    </lineage>
</organism>
<evidence type="ECO:0000256" key="1">
    <source>
        <dbReference type="ARBA" id="ARBA00004651"/>
    </source>
</evidence>
<keyword evidence="3" id="KW-0547">Nucleotide-binding</keyword>
<proteinExistence type="predicted"/>
<accession>A0A4Y9FTC9</accession>
<evidence type="ECO:0000256" key="2">
    <source>
        <dbReference type="ARBA" id="ARBA00022692"/>
    </source>
</evidence>
<name>A0A4Y9FTC9_STRAI</name>
<dbReference type="InterPro" id="IPR039421">
    <property type="entry name" value="Type_1_exporter"/>
</dbReference>
<evidence type="ECO:0000259" key="9">
    <source>
        <dbReference type="PROSITE" id="PS50929"/>
    </source>
</evidence>
<evidence type="ECO:0000313" key="11">
    <source>
        <dbReference type="Proteomes" id="UP000297747"/>
    </source>
</evidence>
<feature type="transmembrane region" description="Helical" evidence="7">
    <location>
        <begin position="260"/>
        <end position="281"/>
    </location>
</feature>
<comment type="subcellular location">
    <subcellularLocation>
        <location evidence="1">Cell membrane</location>
        <topology evidence="1">Multi-pass membrane protein</topology>
    </subcellularLocation>
</comment>
<feature type="transmembrane region" description="Helical" evidence="7">
    <location>
        <begin position="134"/>
        <end position="153"/>
    </location>
</feature>
<dbReference type="InterPro" id="IPR003439">
    <property type="entry name" value="ABC_transporter-like_ATP-bd"/>
</dbReference>
<protein>
    <submittedName>
        <fullName evidence="10">ABC transporter ATP-binding protein</fullName>
    </submittedName>
</protein>
<dbReference type="Gene3D" id="1.20.1560.10">
    <property type="entry name" value="ABC transporter type 1, transmembrane domain"/>
    <property type="match status" value="1"/>
</dbReference>
<keyword evidence="6 7" id="KW-0472">Membrane</keyword>
<evidence type="ECO:0000313" key="10">
    <source>
        <dbReference type="EMBL" id="TFU31489.1"/>
    </source>
</evidence>
<dbReference type="InterPro" id="IPR003593">
    <property type="entry name" value="AAA+_ATPase"/>
</dbReference>
<dbReference type="GO" id="GO:0034040">
    <property type="term" value="F:ATPase-coupled lipid transmembrane transporter activity"/>
    <property type="evidence" value="ECO:0007669"/>
    <property type="project" value="TreeGrafter"/>
</dbReference>
<feature type="transmembrane region" description="Helical" evidence="7">
    <location>
        <begin position="159"/>
        <end position="177"/>
    </location>
</feature>
<dbReference type="PROSITE" id="PS50893">
    <property type="entry name" value="ABC_TRANSPORTER_2"/>
    <property type="match status" value="1"/>
</dbReference>
<dbReference type="SUPFAM" id="SSF90123">
    <property type="entry name" value="ABC transporter transmembrane region"/>
    <property type="match status" value="1"/>
</dbReference>
<dbReference type="InterPro" id="IPR027417">
    <property type="entry name" value="P-loop_NTPase"/>
</dbReference>
<feature type="domain" description="ABC transporter" evidence="8">
    <location>
        <begin position="332"/>
        <end position="537"/>
    </location>
</feature>
<dbReference type="PANTHER" id="PTHR24221:SF654">
    <property type="entry name" value="ATP-BINDING CASSETTE SUB-FAMILY B MEMBER 6"/>
    <property type="match status" value="1"/>
</dbReference>
<feature type="transmembrane region" description="Helical" evidence="7">
    <location>
        <begin position="60"/>
        <end position="81"/>
    </location>
</feature>
<sequence length="539" mass="61112">MFNKNKASDKMKDIMVLCKKERGKTSLSVLLTLVTAIGSLYTIYGRMTVLDAILERRSGVWYQIGLLILLLILVECLNSYIRILNAQIVKSWKLYLGKRISKNIENMSYQQFHALEEGEHLTNYTYNLEVVATYLLNPLLSFSHSLVLTLISFSFLTLISAWLALFALFSTLILFFVGGRFGKKISSGYANLSLLNGQFTSRLREYIAGYDVLKNLKQLYLLPQKIAERQLQKEEQEYEIVRLMSFALLSYQSVQRLFEMLIFAFTIILISRGMISLGAIVSAPTILTVFLESSGNLTELYAKLRGTDEQLHRLMTVADLDEEEFPQPINRISLSEVGCSYGDKQVFKQFTIQFNLGGKYALVGKSGSGKSTILKLLLGRLRCEEGEIWIDSHPYAPRKDVNFSRQIGYMTQEVFLFTDSVRFNICLGDLFTDEEVWSVLGQVGLADLIKELSNQLEESVGELGDRFSCGEKQRIALARILIRRLSIVLLDEATSAVDAPTARMIEENLLTDPAMTVVMISHHLQEDLKPYFTDIITLS</sequence>
<dbReference type="Pfam" id="PF00664">
    <property type="entry name" value="ABC_membrane"/>
    <property type="match status" value="1"/>
</dbReference>
<dbReference type="Pfam" id="PF00005">
    <property type="entry name" value="ABC_tran"/>
    <property type="match status" value="1"/>
</dbReference>
<dbReference type="PANTHER" id="PTHR24221">
    <property type="entry name" value="ATP-BINDING CASSETTE SUB-FAMILY B"/>
    <property type="match status" value="1"/>
</dbReference>
<dbReference type="SUPFAM" id="SSF52540">
    <property type="entry name" value="P-loop containing nucleoside triphosphate hydrolases"/>
    <property type="match status" value="1"/>
</dbReference>
<dbReference type="InterPro" id="IPR036640">
    <property type="entry name" value="ABC1_TM_sf"/>
</dbReference>
<dbReference type="Proteomes" id="UP000297747">
    <property type="component" value="Unassembled WGS sequence"/>
</dbReference>